<dbReference type="Proteomes" id="UP001549691">
    <property type="component" value="Unassembled WGS sequence"/>
</dbReference>
<accession>A0ABV2THT3</accession>
<keyword evidence="4" id="KW-1185">Reference proteome</keyword>
<dbReference type="SUPFAM" id="SSF56059">
    <property type="entry name" value="Glutathione synthetase ATP-binding domain-like"/>
    <property type="match status" value="1"/>
</dbReference>
<proteinExistence type="predicted"/>
<feature type="domain" description="ATP-grasp" evidence="2">
    <location>
        <begin position="223"/>
        <end position="474"/>
    </location>
</feature>
<dbReference type="Pfam" id="PF02786">
    <property type="entry name" value="CPSase_L_D2"/>
    <property type="match status" value="1"/>
</dbReference>
<dbReference type="GO" id="GO:0071161">
    <property type="term" value="F:cyanophycin synthetase activity (L-arginine-adding)"/>
    <property type="evidence" value="ECO:0007669"/>
    <property type="project" value="UniProtKB-EC"/>
</dbReference>
<dbReference type="InterPro" id="IPR036565">
    <property type="entry name" value="Mur-like_cat_sf"/>
</dbReference>
<dbReference type="Pfam" id="PF18921">
    <property type="entry name" value="Cyanophycin_syn"/>
    <property type="match status" value="1"/>
</dbReference>
<evidence type="ECO:0000259" key="2">
    <source>
        <dbReference type="PROSITE" id="PS50975"/>
    </source>
</evidence>
<evidence type="ECO:0000256" key="1">
    <source>
        <dbReference type="PROSITE-ProRule" id="PRU00409"/>
    </source>
</evidence>
<reference evidence="3 4" key="1">
    <citation type="submission" date="2024-07" db="EMBL/GenBank/DDBJ databases">
        <title>Uliginosibacterium flavum JJ3220;KACC:17644.</title>
        <authorList>
            <person name="Kim M.K."/>
        </authorList>
    </citation>
    <scope>NUCLEOTIDE SEQUENCE [LARGE SCALE GENOMIC DNA]</scope>
    <source>
        <strain evidence="3 4">KACC:17644</strain>
    </source>
</reference>
<dbReference type="EC" id="6.3.2.29" evidence="3"/>
<dbReference type="Gene3D" id="3.40.1190.10">
    <property type="entry name" value="Mur-like, catalytic domain"/>
    <property type="match status" value="1"/>
</dbReference>
<gene>
    <name evidence="3" type="primary">cphA</name>
    <name evidence="3" type="ORF">ABXR19_04670</name>
</gene>
<evidence type="ECO:0000313" key="4">
    <source>
        <dbReference type="Proteomes" id="UP001549691"/>
    </source>
</evidence>
<dbReference type="PROSITE" id="PS50975">
    <property type="entry name" value="ATP_GRASP"/>
    <property type="match status" value="1"/>
</dbReference>
<dbReference type="InterPro" id="IPR044019">
    <property type="entry name" value="Cyanophycin_syn_N"/>
</dbReference>
<dbReference type="Gene3D" id="3.30.470.20">
    <property type="entry name" value="ATP-grasp fold, B domain"/>
    <property type="match status" value="2"/>
</dbReference>
<dbReference type="InterPro" id="IPR005479">
    <property type="entry name" value="CPAse_ATP-bd"/>
</dbReference>
<dbReference type="NCBIfam" id="TIGR02068">
    <property type="entry name" value="cya_phycin_syn"/>
    <property type="match status" value="1"/>
</dbReference>
<dbReference type="InterPro" id="IPR011761">
    <property type="entry name" value="ATP-grasp"/>
</dbReference>
<keyword evidence="3" id="KW-0436">Ligase</keyword>
<protein>
    <submittedName>
        <fullName evidence="3">Cyanophycin synthetase</fullName>
        <ecNumber evidence="3">6.3.2.29</ecNumber>
        <ecNumber evidence="3">6.3.2.30</ecNumber>
    </submittedName>
</protein>
<evidence type="ECO:0000313" key="3">
    <source>
        <dbReference type="EMBL" id="MET7013471.1"/>
    </source>
</evidence>
<sequence>MTKDIRILDVLHLRGPNIWTYRPAIEARVDIGELEECPSNTIPGFYERLSGLLPGLIEHTCSYGERGGFLRRVQEGTWPAHILEHVTLELQTQAGQRTSFGKARSTSQRGVYKVAVRSRHKEVTLACLNAARDLVMAAIEDKPFDVPATVARLHELADSLCLGPSTACIVDAATDSNIPSIRLTDGNLVQLGHGVHQRRVWTAETDRTSAIAESIASDKDLTKSLLVPCGVPVPEGQVVNSPAAAWEAAQDIGLPVVVKPSDANHGRGISLELMTQAEVEAAYPVADAEGSEVIVERFIRGCEHRLLVVGGKLVAAARGEHTLISGDGKATVAELIESQLNSDPRRGEAEQFPLDRIVLERNPTIQLLLERQGVTGQSVLAAGQKITIERNGNVANDCTDEVHPEVAAAAVLAARIINLDIAGIDLVTEDISLPLEKTGGAIVEVNAGPGLLMHLKPATGKARPVGEAIVAHLFPGEANDGRIPIVGVAGCDDTTRVARQIGWQLHMGGYHAGLACRDGLFLDQRAVEKTDCAHWQAGQRLLMNRTVDAAVFETPLASILGEGLPYDRCQVGVVTSIRASTELERFDIRDADQVRNVVRTQVDVVMSSGAAVLNADDAQVAGLAELCDGEVIFYALSCEVDVMAAHLAAGGRAVYVRDGSVVLATGASEQRLAARVAHPANALSAELAAVAAAWALGISPDLISSAIESFESSLSH</sequence>
<keyword evidence="1" id="KW-0547">Nucleotide-binding</keyword>
<organism evidence="3 4">
    <name type="scientific">Uliginosibacterium flavum</name>
    <dbReference type="NCBI Taxonomy" id="1396831"/>
    <lineage>
        <taxon>Bacteria</taxon>
        <taxon>Pseudomonadati</taxon>
        <taxon>Pseudomonadota</taxon>
        <taxon>Betaproteobacteria</taxon>
        <taxon>Rhodocyclales</taxon>
        <taxon>Zoogloeaceae</taxon>
        <taxon>Uliginosibacterium</taxon>
    </lineage>
</organism>
<dbReference type="SUPFAM" id="SSF53623">
    <property type="entry name" value="MurD-like peptide ligases, catalytic domain"/>
    <property type="match status" value="1"/>
</dbReference>
<comment type="caution">
    <text evidence="3">The sequence shown here is derived from an EMBL/GenBank/DDBJ whole genome shotgun (WGS) entry which is preliminary data.</text>
</comment>
<dbReference type="EC" id="6.3.2.30" evidence="3"/>
<dbReference type="RefSeq" id="WP_354599931.1">
    <property type="nucleotide sequence ID" value="NZ_JBEWZI010000003.1"/>
</dbReference>
<dbReference type="GO" id="GO:0071160">
    <property type="term" value="F:cyanophycin synthetase activity (L-aspartate-adding)"/>
    <property type="evidence" value="ECO:0007669"/>
    <property type="project" value="UniProtKB-EC"/>
</dbReference>
<dbReference type="PANTHER" id="PTHR21621:SF0">
    <property type="entry name" value="BETA-CITRYLGLUTAMATE SYNTHASE B-RELATED"/>
    <property type="match status" value="1"/>
</dbReference>
<dbReference type="PANTHER" id="PTHR21621">
    <property type="entry name" value="RIBOSOMAL PROTEIN S6 MODIFICATION PROTEIN"/>
    <property type="match status" value="1"/>
</dbReference>
<name>A0ABV2THT3_9RHOO</name>
<keyword evidence="1" id="KW-0067">ATP-binding</keyword>
<dbReference type="EMBL" id="JBEWZI010000003">
    <property type="protein sequence ID" value="MET7013471.1"/>
    <property type="molecule type" value="Genomic_DNA"/>
</dbReference>
<dbReference type="NCBIfam" id="NF010623">
    <property type="entry name" value="PRK14016.1"/>
    <property type="match status" value="1"/>
</dbReference>
<dbReference type="InterPro" id="IPR011810">
    <property type="entry name" value="Cya_phycin_syn"/>
</dbReference>